<dbReference type="VEuPathDB" id="VectorBase:ASTEI20_042528"/>
<protein>
    <submittedName>
        <fullName evidence="2">Uncharacterized protein</fullName>
    </submittedName>
</protein>
<proteinExistence type="inferred from homology"/>
<organism evidence="2 3">
    <name type="scientific">Anopheles stephensi</name>
    <name type="common">Indo-Pakistan malaria mosquito</name>
    <dbReference type="NCBI Taxonomy" id="30069"/>
    <lineage>
        <taxon>Eukaryota</taxon>
        <taxon>Metazoa</taxon>
        <taxon>Ecdysozoa</taxon>
        <taxon>Arthropoda</taxon>
        <taxon>Hexapoda</taxon>
        <taxon>Insecta</taxon>
        <taxon>Pterygota</taxon>
        <taxon>Neoptera</taxon>
        <taxon>Endopterygota</taxon>
        <taxon>Diptera</taxon>
        <taxon>Nematocera</taxon>
        <taxon>Culicoidea</taxon>
        <taxon>Culicidae</taxon>
        <taxon>Anophelinae</taxon>
        <taxon>Anopheles</taxon>
    </lineage>
</organism>
<reference evidence="2" key="2">
    <citation type="submission" date="2020-05" db="UniProtKB">
        <authorList>
            <consortium name="EnsemblMetazoa"/>
        </authorList>
    </citation>
    <scope>IDENTIFICATION</scope>
    <source>
        <strain evidence="2">Indian</strain>
    </source>
</reference>
<dbReference type="InterPro" id="IPR029058">
    <property type="entry name" value="AB_hydrolase_fold"/>
</dbReference>
<keyword evidence="3" id="KW-1185">Reference proteome</keyword>
<dbReference type="SUPFAM" id="SSF53474">
    <property type="entry name" value="alpha/beta-Hydrolases"/>
    <property type="match status" value="1"/>
</dbReference>
<dbReference type="VEuPathDB" id="VectorBase:ASTEI05032"/>
<dbReference type="InterPro" id="IPR004142">
    <property type="entry name" value="NDRG"/>
</dbReference>
<dbReference type="VEuPathDB" id="VectorBase:ASTE002194"/>
<dbReference type="ESTHER" id="anoga-q7q837">
    <property type="family name" value="Ndr_family"/>
</dbReference>
<dbReference type="FunFam" id="3.40.50.1820:FF:000047">
    <property type="entry name" value="protein NDRG3 isoform X8"/>
    <property type="match status" value="1"/>
</dbReference>
<dbReference type="OMA" id="EHPPDFE"/>
<dbReference type="Proteomes" id="UP000076408">
    <property type="component" value="Unassembled WGS sequence"/>
</dbReference>
<name>A0A182Y996_ANOST</name>
<sequence>MPQSDGGYVSLGGGLNSIYNSTTEPQSGSKSVMETVKRVIGTAIGAQDKHALLERDGTGAQPYIVSARDRDKTGKSANARMPSAPAHTAEEARLLGAMPVDPMDDIELRSVQLQYPNQRGSIVGSCDLRRVPTDKGDILVAVQGDTTKPAIVTYHDLGLNYASSFAGFFNFPTMRSLLDNFCVYHVNAPGQEEGAPTFPEDYVYPTFDELGSQLLFVMTHFNLKSIIGFGVGAGANILARFALANPDKVGALCLINCSSTAAGWIEWGYQLLNTRNLRTKGMTQGVLDYLMWHHFGRNPEERNLDLVQLYKSNFERSINPVNLAMLIDAYIKRTDLNIARTPSGSPQTSAPSLKMPVLNITGALSPHIDDTVTFNGRLIPEKTNWMKISDCGLVLEEQPGKLAEAFRLFLQGEGYGFRVQSGLPCSPPRNSLACFPMRAGDVVFVQMLNQIDCH</sequence>
<dbReference type="PANTHER" id="PTHR11034">
    <property type="entry name" value="N-MYC DOWNSTREAM REGULATED"/>
    <property type="match status" value="1"/>
</dbReference>
<dbReference type="VEuPathDB" id="VectorBase:ASTE002193"/>
<accession>A0A182Y996</accession>
<dbReference type="STRING" id="30069.A0A182Y996"/>
<dbReference type="Gene3D" id="3.40.50.1820">
    <property type="entry name" value="alpha/beta hydrolase"/>
    <property type="match status" value="1"/>
</dbReference>
<evidence type="ECO:0000313" key="2">
    <source>
        <dbReference type="EnsemblMetazoa" id="ASTEI05032-PA"/>
    </source>
</evidence>
<dbReference type="EnsemblMetazoa" id="ASTEI05032-RA">
    <property type="protein sequence ID" value="ASTEI05032-PA"/>
    <property type="gene ID" value="ASTEI05032"/>
</dbReference>
<reference evidence="3" key="1">
    <citation type="journal article" date="2014" name="Genome Biol.">
        <title>Genome analysis of a major urban malaria vector mosquito, Anopheles stephensi.</title>
        <authorList>
            <person name="Jiang X."/>
            <person name="Peery A."/>
            <person name="Hall A.B."/>
            <person name="Sharma A."/>
            <person name="Chen X.G."/>
            <person name="Waterhouse R.M."/>
            <person name="Komissarov A."/>
            <person name="Riehle M.M."/>
            <person name="Shouche Y."/>
            <person name="Sharakhova M.V."/>
            <person name="Lawson D."/>
            <person name="Pakpour N."/>
            <person name="Arensburger P."/>
            <person name="Davidson V.L."/>
            <person name="Eiglmeier K."/>
            <person name="Emrich S."/>
            <person name="George P."/>
            <person name="Kennedy R.C."/>
            <person name="Mane S.P."/>
            <person name="Maslen G."/>
            <person name="Oringanje C."/>
            <person name="Qi Y."/>
            <person name="Settlage R."/>
            <person name="Tojo M."/>
            <person name="Tubio J.M."/>
            <person name="Unger M.F."/>
            <person name="Wang B."/>
            <person name="Vernick K.D."/>
            <person name="Ribeiro J.M."/>
            <person name="James A.A."/>
            <person name="Michel K."/>
            <person name="Riehle M.A."/>
            <person name="Luckhart S."/>
            <person name="Sharakhov I.V."/>
            <person name="Tu Z."/>
        </authorList>
    </citation>
    <scope>NUCLEOTIDE SEQUENCE [LARGE SCALE GENOMIC DNA]</scope>
    <source>
        <strain evidence="3">Indian</strain>
    </source>
</reference>
<evidence type="ECO:0000256" key="1">
    <source>
        <dbReference type="ARBA" id="ARBA00005598"/>
    </source>
</evidence>
<dbReference type="AlphaFoldDB" id="A0A182Y996"/>
<evidence type="ECO:0000313" key="3">
    <source>
        <dbReference type="Proteomes" id="UP000076408"/>
    </source>
</evidence>
<dbReference type="Pfam" id="PF03096">
    <property type="entry name" value="Ndr"/>
    <property type="match status" value="1"/>
</dbReference>
<comment type="similarity">
    <text evidence="1">Belongs to the NDRG family.</text>
</comment>